<dbReference type="RefSeq" id="WP_283266001.1">
    <property type="nucleotide sequence ID" value="NZ_CP125669.1"/>
</dbReference>
<evidence type="ECO:0000313" key="1">
    <source>
        <dbReference type="EMBL" id="WHP04256.1"/>
    </source>
</evidence>
<dbReference type="EMBL" id="CP125669">
    <property type="protein sequence ID" value="WHP04256.1"/>
    <property type="molecule type" value="Genomic_DNA"/>
</dbReference>
<sequence>MQKSKLFLLTITLLLQGACMQKREPPYIPQEGEVVTWKQNDHLIIKAKLGERRKHIINEHCKKCERDFYKPHLEYYVGQFSIDYVPEKFDTISIAEAKSLSMPYIDGQLEFDLMLNRSTVQATDRSPFSLRTNTLDHIDQVKVFVANFGINDLKQNINTKQFFESNYINKLDSNPSFKKYNLDCYSDKNFSGWENCFGKSKNKMISGFYFNISPNEDSLILGRSYELIYGGIKINWFTNQKNIDHVKDIDAAIWRLLDAWNVSPIKNINAINED</sequence>
<evidence type="ECO:0000313" key="2">
    <source>
        <dbReference type="Proteomes" id="UP001229836"/>
    </source>
</evidence>
<protein>
    <submittedName>
        <fullName evidence="1">Uncharacterized protein</fullName>
    </submittedName>
</protein>
<dbReference type="Proteomes" id="UP001229836">
    <property type="component" value="Chromosome"/>
</dbReference>
<proteinExistence type="predicted"/>
<gene>
    <name evidence="1" type="ORF">QLH32_09130</name>
</gene>
<reference evidence="1 2" key="1">
    <citation type="submission" date="2023-05" db="EMBL/GenBank/DDBJ databases">
        <title>The complete genome of Acinetobacter sp. nov KCTC 92772.</title>
        <authorList>
            <person name="Zhou G."/>
        </authorList>
    </citation>
    <scope>NUCLEOTIDE SEQUENCE [LARGE SCALE GENOMIC DNA]</scope>
    <source>
        <strain evidence="1 2">KCTC 92772</strain>
    </source>
</reference>
<organism evidence="1 2">
    <name type="scientific">Acinetobacter corruptisaponis</name>
    <dbReference type="NCBI Taxonomy" id="3045147"/>
    <lineage>
        <taxon>Bacteria</taxon>
        <taxon>Pseudomonadati</taxon>
        <taxon>Pseudomonadota</taxon>
        <taxon>Gammaproteobacteria</taxon>
        <taxon>Moraxellales</taxon>
        <taxon>Moraxellaceae</taxon>
        <taxon>Acinetobacter</taxon>
    </lineage>
</organism>
<keyword evidence="2" id="KW-1185">Reference proteome</keyword>
<name>A0ABY8RZ89_9GAMM</name>
<accession>A0ABY8RZ89</accession>